<comment type="similarity">
    <text evidence="1">Belongs to the NAD kinase family.</text>
</comment>
<evidence type="ECO:0000256" key="4">
    <source>
        <dbReference type="ARBA" id="ARBA00022741"/>
    </source>
</evidence>
<dbReference type="Gene3D" id="2.60.200.30">
    <property type="entry name" value="Probable inorganic polyphosphate/atp-NAD kinase, domain 2"/>
    <property type="match status" value="1"/>
</dbReference>
<dbReference type="GO" id="GO:0003951">
    <property type="term" value="F:NAD+ kinase activity"/>
    <property type="evidence" value="ECO:0007669"/>
    <property type="project" value="UniProtKB-EC"/>
</dbReference>
<keyword evidence="8" id="KW-0520">NAD</keyword>
<dbReference type="GO" id="GO:0005524">
    <property type="term" value="F:ATP binding"/>
    <property type="evidence" value="ECO:0007669"/>
    <property type="project" value="UniProtKB-KW"/>
</dbReference>
<dbReference type="PANTHER" id="PTHR20275">
    <property type="entry name" value="NAD KINASE"/>
    <property type="match status" value="1"/>
</dbReference>
<dbReference type="SUPFAM" id="SSF111331">
    <property type="entry name" value="NAD kinase/diacylglycerol kinase-like"/>
    <property type="match status" value="1"/>
</dbReference>
<dbReference type="Pfam" id="PF20143">
    <property type="entry name" value="NAD_kinase_C"/>
    <property type="match status" value="1"/>
</dbReference>
<keyword evidence="4" id="KW-0547">Nucleotide-binding</keyword>
<sequence length="307" mass="33650">MRPLAVYHVPHPPISTYVGNRDVILSRVDFILCIGGDGTILYTASLFQEAIPPMMSFHVGSLGFLTHFVYENYQQDIRRVIEGNVSLTLRHRLQCVFKTDYEVVETAEDACPVSPPGKSDSMNGTTLLFNAKPKLFSSTSADPDSVQLVMNELVVDRGPHPYLCNLELYCNGRFMTSVQGDGIIISTPTGSTAYSLAAGASMVHPSVSCMVITPICPHSLSFRPTVLPAGVEMTVRVAANSRNSAWAAYDGRNRREIKQGDSVVVTTSACPVPTINNTGHVTDWFDSLAECLHWNVRKQQKQLAKVS</sequence>
<dbReference type="InterPro" id="IPR002504">
    <property type="entry name" value="NADK"/>
</dbReference>
<evidence type="ECO:0000256" key="8">
    <source>
        <dbReference type="ARBA" id="ARBA00023027"/>
    </source>
</evidence>
<keyword evidence="10" id="KW-1185">Reference proteome</keyword>
<evidence type="ECO:0000256" key="5">
    <source>
        <dbReference type="ARBA" id="ARBA00022777"/>
    </source>
</evidence>
<proteinExistence type="inferred from homology"/>
<evidence type="ECO:0000313" key="10">
    <source>
        <dbReference type="Proteomes" id="UP001174909"/>
    </source>
</evidence>
<gene>
    <name evidence="9" type="ORF">GBAR_LOCUS11927</name>
</gene>
<dbReference type="GO" id="GO:0019674">
    <property type="term" value="P:NAD+ metabolic process"/>
    <property type="evidence" value="ECO:0007669"/>
    <property type="project" value="InterPro"/>
</dbReference>
<name>A0AA35RZC9_GEOBA</name>
<evidence type="ECO:0000256" key="2">
    <source>
        <dbReference type="ARBA" id="ARBA00012120"/>
    </source>
</evidence>
<keyword evidence="5 9" id="KW-0418">Kinase</keyword>
<dbReference type="EMBL" id="CASHTH010001787">
    <property type="protein sequence ID" value="CAI8019912.1"/>
    <property type="molecule type" value="Genomic_DNA"/>
</dbReference>
<accession>A0AA35RZC9</accession>
<evidence type="ECO:0000256" key="6">
    <source>
        <dbReference type="ARBA" id="ARBA00022840"/>
    </source>
</evidence>
<dbReference type="PANTHER" id="PTHR20275:SF0">
    <property type="entry name" value="NAD KINASE"/>
    <property type="match status" value="1"/>
</dbReference>
<evidence type="ECO:0000256" key="7">
    <source>
        <dbReference type="ARBA" id="ARBA00022857"/>
    </source>
</evidence>
<dbReference type="InterPro" id="IPR017437">
    <property type="entry name" value="ATP-NAD_kinase_PpnK-typ_C"/>
</dbReference>
<evidence type="ECO:0000256" key="1">
    <source>
        <dbReference type="ARBA" id="ARBA00010995"/>
    </source>
</evidence>
<keyword evidence="3" id="KW-0808">Transferase</keyword>
<evidence type="ECO:0000256" key="3">
    <source>
        <dbReference type="ARBA" id="ARBA00022679"/>
    </source>
</evidence>
<dbReference type="Proteomes" id="UP001174909">
    <property type="component" value="Unassembled WGS sequence"/>
</dbReference>
<dbReference type="FunFam" id="2.60.200.30:FF:000009">
    <property type="entry name" value="Poly(P)/ATP NAD kinase"/>
    <property type="match status" value="1"/>
</dbReference>
<dbReference type="InterPro" id="IPR017438">
    <property type="entry name" value="ATP-NAD_kinase_N"/>
</dbReference>
<dbReference type="InterPro" id="IPR016064">
    <property type="entry name" value="NAD/diacylglycerol_kinase_sf"/>
</dbReference>
<organism evidence="9 10">
    <name type="scientific">Geodia barretti</name>
    <name type="common">Barrett's horny sponge</name>
    <dbReference type="NCBI Taxonomy" id="519541"/>
    <lineage>
        <taxon>Eukaryota</taxon>
        <taxon>Metazoa</taxon>
        <taxon>Porifera</taxon>
        <taxon>Demospongiae</taxon>
        <taxon>Heteroscleromorpha</taxon>
        <taxon>Tetractinellida</taxon>
        <taxon>Astrophorina</taxon>
        <taxon>Geodiidae</taxon>
        <taxon>Geodia</taxon>
    </lineage>
</organism>
<dbReference type="Pfam" id="PF01513">
    <property type="entry name" value="NAD_kinase"/>
    <property type="match status" value="1"/>
</dbReference>
<dbReference type="AlphaFoldDB" id="A0AA35RZC9"/>
<keyword evidence="7" id="KW-0521">NADP</keyword>
<reference evidence="9" key="1">
    <citation type="submission" date="2023-03" db="EMBL/GenBank/DDBJ databases">
        <authorList>
            <person name="Steffen K."/>
            <person name="Cardenas P."/>
        </authorList>
    </citation>
    <scope>NUCLEOTIDE SEQUENCE</scope>
</reference>
<comment type="caution">
    <text evidence="9">The sequence shown here is derived from an EMBL/GenBank/DDBJ whole genome shotgun (WGS) entry which is preliminary data.</text>
</comment>
<dbReference type="Gene3D" id="3.40.50.10330">
    <property type="entry name" value="Probable inorganic polyphosphate/atp-NAD kinase, domain 1"/>
    <property type="match status" value="1"/>
</dbReference>
<keyword evidence="6" id="KW-0067">ATP-binding</keyword>
<dbReference type="EC" id="2.7.1.23" evidence="2"/>
<evidence type="ECO:0000313" key="9">
    <source>
        <dbReference type="EMBL" id="CAI8019912.1"/>
    </source>
</evidence>
<dbReference type="GO" id="GO:0006741">
    <property type="term" value="P:NADP+ biosynthetic process"/>
    <property type="evidence" value="ECO:0007669"/>
    <property type="project" value="InterPro"/>
</dbReference>
<dbReference type="HAMAP" id="MF_00361">
    <property type="entry name" value="NAD_kinase"/>
    <property type="match status" value="1"/>
</dbReference>
<protein>
    <recommendedName>
        <fullName evidence="2">NAD(+) kinase</fullName>
        <ecNumber evidence="2">2.7.1.23</ecNumber>
    </recommendedName>
</protein>